<protein>
    <submittedName>
        <fullName evidence="2">Uncharacterized protein</fullName>
    </submittedName>
</protein>
<dbReference type="EMBL" id="ASPP01024883">
    <property type="protein sequence ID" value="ETO08566.1"/>
    <property type="molecule type" value="Genomic_DNA"/>
</dbReference>
<dbReference type="AlphaFoldDB" id="X6M4J1"/>
<reference evidence="2 3" key="1">
    <citation type="journal article" date="2013" name="Curr. Biol.">
        <title>The Genome of the Foraminiferan Reticulomyxa filosa.</title>
        <authorList>
            <person name="Glockner G."/>
            <person name="Hulsmann N."/>
            <person name="Schleicher M."/>
            <person name="Noegel A.A."/>
            <person name="Eichinger L."/>
            <person name="Gallinger C."/>
            <person name="Pawlowski J."/>
            <person name="Sierra R."/>
            <person name="Euteneuer U."/>
            <person name="Pillet L."/>
            <person name="Moustafa A."/>
            <person name="Platzer M."/>
            <person name="Groth M."/>
            <person name="Szafranski K."/>
            <person name="Schliwa M."/>
        </authorList>
    </citation>
    <scope>NUCLEOTIDE SEQUENCE [LARGE SCALE GENOMIC DNA]</scope>
</reference>
<gene>
    <name evidence="2" type="ORF">RFI_28820</name>
</gene>
<accession>X6M4J1</accession>
<keyword evidence="1" id="KW-1133">Transmembrane helix</keyword>
<keyword evidence="3" id="KW-1185">Reference proteome</keyword>
<feature type="transmembrane region" description="Helical" evidence="1">
    <location>
        <begin position="99"/>
        <end position="123"/>
    </location>
</feature>
<keyword evidence="1" id="KW-0472">Membrane</keyword>
<evidence type="ECO:0000313" key="3">
    <source>
        <dbReference type="Proteomes" id="UP000023152"/>
    </source>
</evidence>
<organism evidence="2 3">
    <name type="scientific">Reticulomyxa filosa</name>
    <dbReference type="NCBI Taxonomy" id="46433"/>
    <lineage>
        <taxon>Eukaryota</taxon>
        <taxon>Sar</taxon>
        <taxon>Rhizaria</taxon>
        <taxon>Retaria</taxon>
        <taxon>Foraminifera</taxon>
        <taxon>Monothalamids</taxon>
        <taxon>Reticulomyxidae</taxon>
        <taxon>Reticulomyxa</taxon>
    </lineage>
</organism>
<dbReference type="Proteomes" id="UP000023152">
    <property type="component" value="Unassembled WGS sequence"/>
</dbReference>
<proteinExistence type="predicted"/>
<evidence type="ECO:0000313" key="2">
    <source>
        <dbReference type="EMBL" id="ETO08566.1"/>
    </source>
</evidence>
<comment type="caution">
    <text evidence="2">The sequence shown here is derived from an EMBL/GenBank/DDBJ whole genome shotgun (WGS) entry which is preliminary data.</text>
</comment>
<evidence type="ECO:0000256" key="1">
    <source>
        <dbReference type="SAM" id="Phobius"/>
    </source>
</evidence>
<name>X6M4J1_RETFI</name>
<sequence>MALDIGKQSLKHKDCLGIVTFDKDHMIYHGRQRVEELMMEKFGFKFVFFLSVCKQKRFHLYVYKKKNRIVGNGRKVLDMFDIAKGKMEKRKKKGREKGLNKSTIFPFICFFAVVKIFFLPLYVVEIYDDAVHFVQMPFNIKPKKSFLKKKYDKTEGQRSICERCPSRYYFLNKG</sequence>
<keyword evidence="1" id="KW-0812">Transmembrane</keyword>